<dbReference type="Pfam" id="PF04750">
    <property type="entry name" value="Far-17a_AIG1"/>
    <property type="match status" value="1"/>
</dbReference>
<organism evidence="18 19">
    <name type="scientific">Nematostella vectensis</name>
    <name type="common">Starlet sea anemone</name>
    <dbReference type="NCBI Taxonomy" id="45351"/>
    <lineage>
        <taxon>Eukaryota</taxon>
        <taxon>Metazoa</taxon>
        <taxon>Cnidaria</taxon>
        <taxon>Anthozoa</taxon>
        <taxon>Hexacorallia</taxon>
        <taxon>Actiniaria</taxon>
        <taxon>Edwardsiidae</taxon>
        <taxon>Nematostella</taxon>
    </lineage>
</organism>
<keyword evidence="5 17" id="KW-1133">Transmembrane helix</keyword>
<dbReference type="PhylomeDB" id="A7SH55"/>
<evidence type="ECO:0000256" key="4">
    <source>
        <dbReference type="ARBA" id="ARBA00022692"/>
    </source>
</evidence>
<feature type="transmembrane region" description="Helical" evidence="17">
    <location>
        <begin position="129"/>
        <end position="153"/>
    </location>
</feature>
<evidence type="ECO:0000256" key="15">
    <source>
        <dbReference type="ARBA" id="ARBA00049322"/>
    </source>
</evidence>
<reference evidence="18 19" key="1">
    <citation type="journal article" date="2007" name="Science">
        <title>Sea anemone genome reveals ancestral eumetazoan gene repertoire and genomic organization.</title>
        <authorList>
            <person name="Putnam N.H."/>
            <person name="Srivastava M."/>
            <person name="Hellsten U."/>
            <person name="Dirks B."/>
            <person name="Chapman J."/>
            <person name="Salamov A."/>
            <person name="Terry A."/>
            <person name="Shapiro H."/>
            <person name="Lindquist E."/>
            <person name="Kapitonov V.V."/>
            <person name="Jurka J."/>
            <person name="Genikhovich G."/>
            <person name="Grigoriev I.V."/>
            <person name="Lucas S.M."/>
            <person name="Steele R.E."/>
            <person name="Finnerty J.R."/>
            <person name="Technau U."/>
            <person name="Martindale M.Q."/>
            <person name="Rokhsar D.S."/>
        </authorList>
    </citation>
    <scope>NUCLEOTIDE SEQUENCE [LARGE SCALE GENOMIC DNA]</scope>
    <source>
        <strain evidence="19">CH2 X CH6</strain>
    </source>
</reference>
<comment type="similarity">
    <text evidence="3">Belongs to the AIG1 family.</text>
</comment>
<evidence type="ECO:0000256" key="7">
    <source>
        <dbReference type="ARBA" id="ARBA00047368"/>
    </source>
</evidence>
<evidence type="ECO:0000256" key="1">
    <source>
        <dbReference type="ARBA" id="ARBA00000923"/>
    </source>
</evidence>
<dbReference type="GO" id="GO:0016020">
    <property type="term" value="C:membrane"/>
    <property type="evidence" value="ECO:0007669"/>
    <property type="project" value="InterPro"/>
</dbReference>
<gene>
    <name evidence="18" type="ORF">NEMVEDRAFT_v1g118079</name>
</gene>
<sequence>MEVHLPTYSLFGGRFRFLTFINMVWQWLFFTILAVLEFQALTKKRKHELVASLCDFLYAGWTFPLGITVAALFWGLCIIDPHAIQSKEDLEQIPLWLNHYMHSFPGLSVILETFLFKHEYPTRSNGLKAVFGLTLGYTAWMVVIFCMGGIWVYPFMRKLNILQLVLFFTGAYLLVAVVYFLGEVLSKFGGFLERPGPKKDT</sequence>
<dbReference type="OrthoDB" id="5874059at2759"/>
<dbReference type="OMA" id="TGIWLYP"/>
<dbReference type="HOGENOM" id="CLU_073346_1_0_1"/>
<feature type="transmembrane region" description="Helical" evidence="17">
    <location>
        <begin position="159"/>
        <end position="181"/>
    </location>
</feature>
<evidence type="ECO:0000256" key="3">
    <source>
        <dbReference type="ARBA" id="ARBA00009300"/>
    </source>
</evidence>
<comment type="catalytic activity">
    <reaction evidence="15">
        <text>13-(9Z-hexadecenoyloxy)-octadecanoate + H2O = 13-hydroxy-octadecanoate + (9Z)-hexadecenoate + H(+)</text>
        <dbReference type="Rhea" id="RHEA:52076"/>
        <dbReference type="ChEBI" id="CHEBI:15377"/>
        <dbReference type="ChEBI" id="CHEBI:15378"/>
        <dbReference type="ChEBI" id="CHEBI:32372"/>
        <dbReference type="ChEBI" id="CHEBI:136304"/>
        <dbReference type="ChEBI" id="CHEBI:136315"/>
    </reaction>
    <physiologicalReaction direction="left-to-right" evidence="15">
        <dbReference type="Rhea" id="RHEA:52077"/>
    </physiologicalReaction>
</comment>
<dbReference type="Proteomes" id="UP000001593">
    <property type="component" value="Unassembled WGS sequence"/>
</dbReference>
<dbReference type="GO" id="GO:0012505">
    <property type="term" value="C:endomembrane system"/>
    <property type="evidence" value="ECO:0000318"/>
    <property type="project" value="GO_Central"/>
</dbReference>
<comment type="catalytic activity">
    <reaction evidence="1">
        <text>9-(9Z-hexadecenoyloxy)-octadecanoate + H2O = (9Z)-hexadecenoate + 9-hydroxy-octadecanoate + H(+)</text>
        <dbReference type="Rhea" id="RHEA:52068"/>
        <dbReference type="ChEBI" id="CHEBI:15377"/>
        <dbReference type="ChEBI" id="CHEBI:15378"/>
        <dbReference type="ChEBI" id="CHEBI:32372"/>
        <dbReference type="ChEBI" id="CHEBI:136286"/>
        <dbReference type="ChEBI" id="CHEBI:136309"/>
    </reaction>
    <physiologicalReaction direction="left-to-right" evidence="1">
        <dbReference type="Rhea" id="RHEA:52069"/>
    </physiologicalReaction>
</comment>
<comment type="catalytic activity">
    <reaction evidence="8">
        <text>13-octadecanoyloxy-octadecanoate + H2O = 13-hydroxy-octadecanoate + octadecanoate + H(+)</text>
        <dbReference type="Rhea" id="RHEA:52084"/>
        <dbReference type="ChEBI" id="CHEBI:15377"/>
        <dbReference type="ChEBI" id="CHEBI:15378"/>
        <dbReference type="ChEBI" id="CHEBI:25629"/>
        <dbReference type="ChEBI" id="CHEBI:136304"/>
        <dbReference type="ChEBI" id="CHEBI:136335"/>
    </reaction>
    <physiologicalReaction direction="left-to-right" evidence="8">
        <dbReference type="Rhea" id="RHEA:52085"/>
    </physiologicalReaction>
</comment>
<evidence type="ECO:0000256" key="10">
    <source>
        <dbReference type="ARBA" id="ARBA00048680"/>
    </source>
</evidence>
<evidence type="ECO:0000256" key="5">
    <source>
        <dbReference type="ARBA" id="ARBA00022989"/>
    </source>
</evidence>
<dbReference type="eggNOG" id="KOG3989">
    <property type="taxonomic scope" value="Eukaryota"/>
</dbReference>
<evidence type="ECO:0000256" key="14">
    <source>
        <dbReference type="ARBA" id="ARBA00049296"/>
    </source>
</evidence>
<comment type="catalytic activity">
    <reaction evidence="10">
        <text>12-octadecanoyloxy-octadecanoate + H2O = 12-hydroxyoctadecanoate + octadecanoate + H(+)</text>
        <dbReference type="Rhea" id="RHEA:52080"/>
        <dbReference type="ChEBI" id="CHEBI:15377"/>
        <dbReference type="ChEBI" id="CHEBI:15378"/>
        <dbReference type="ChEBI" id="CHEBI:25629"/>
        <dbReference type="ChEBI" id="CHEBI:84201"/>
        <dbReference type="ChEBI" id="CHEBI:136330"/>
    </reaction>
    <physiologicalReaction direction="left-to-right" evidence="10">
        <dbReference type="Rhea" id="RHEA:52081"/>
    </physiologicalReaction>
</comment>
<dbReference type="InterPro" id="IPR006838">
    <property type="entry name" value="ADTRP_AIG1"/>
</dbReference>
<comment type="catalytic activity">
    <reaction evidence="11">
        <text>12-(9Z-octadecenoyloxy)-octadecanoate + H2O = 12-hydroxyoctadecanoate + (9Z)-octadecenoate + H(+)</text>
        <dbReference type="Rhea" id="RHEA:52060"/>
        <dbReference type="ChEBI" id="CHEBI:15377"/>
        <dbReference type="ChEBI" id="CHEBI:15378"/>
        <dbReference type="ChEBI" id="CHEBI:30823"/>
        <dbReference type="ChEBI" id="CHEBI:84201"/>
        <dbReference type="ChEBI" id="CHEBI:136302"/>
    </reaction>
    <physiologicalReaction direction="left-to-right" evidence="11">
        <dbReference type="Rhea" id="RHEA:52061"/>
    </physiologicalReaction>
</comment>
<comment type="catalytic activity">
    <reaction evidence="14">
        <text>13-(9Z-octadecenoyloxy)-octadecanoate + H2O = 13-hydroxy-octadecanoate + (9Z)-octadecenoate + H(+)</text>
        <dbReference type="Rhea" id="RHEA:52064"/>
        <dbReference type="ChEBI" id="CHEBI:15377"/>
        <dbReference type="ChEBI" id="CHEBI:15378"/>
        <dbReference type="ChEBI" id="CHEBI:30823"/>
        <dbReference type="ChEBI" id="CHEBI:136303"/>
        <dbReference type="ChEBI" id="CHEBI:136304"/>
    </reaction>
    <physiologicalReaction direction="left-to-right" evidence="14">
        <dbReference type="Rhea" id="RHEA:52065"/>
    </physiologicalReaction>
</comment>
<evidence type="ECO:0000256" key="12">
    <source>
        <dbReference type="ARBA" id="ARBA00048800"/>
    </source>
</evidence>
<keyword evidence="4 17" id="KW-0812">Transmembrane</keyword>
<proteinExistence type="inferred from homology"/>
<dbReference type="InParanoid" id="A7SH55"/>
<feature type="transmembrane region" description="Helical" evidence="17">
    <location>
        <begin position="56"/>
        <end position="79"/>
    </location>
</feature>
<evidence type="ECO:0000256" key="8">
    <source>
        <dbReference type="ARBA" id="ARBA00047427"/>
    </source>
</evidence>
<feature type="transmembrane region" description="Helical" evidence="17">
    <location>
        <begin position="15"/>
        <end position="36"/>
    </location>
</feature>
<evidence type="ECO:0000313" key="19">
    <source>
        <dbReference type="Proteomes" id="UP000001593"/>
    </source>
</evidence>
<dbReference type="EMBL" id="DS469657">
    <property type="protein sequence ID" value="EDO36990.1"/>
    <property type="molecule type" value="Genomic_DNA"/>
</dbReference>
<evidence type="ECO:0000256" key="16">
    <source>
        <dbReference type="ARBA" id="ARBA00049428"/>
    </source>
</evidence>
<evidence type="ECO:0000256" key="2">
    <source>
        <dbReference type="ARBA" id="ARBA00004127"/>
    </source>
</evidence>
<evidence type="ECO:0000256" key="13">
    <source>
        <dbReference type="ARBA" id="ARBA00049221"/>
    </source>
</evidence>
<name>A7SH55_NEMVE</name>
<comment type="catalytic activity">
    <reaction evidence="12">
        <text>9-(9Z-octadecenoyloxy)-octadecanoate + H2O = 9-hydroxy-octadecanoate + (9Z)-octadecenoate + H(+)</text>
        <dbReference type="Rhea" id="RHEA:52048"/>
        <dbReference type="ChEBI" id="CHEBI:15377"/>
        <dbReference type="ChEBI" id="CHEBI:15378"/>
        <dbReference type="ChEBI" id="CHEBI:30823"/>
        <dbReference type="ChEBI" id="CHEBI:136282"/>
        <dbReference type="ChEBI" id="CHEBI:136286"/>
    </reaction>
    <physiologicalReaction direction="left-to-right" evidence="12">
        <dbReference type="Rhea" id="RHEA:52049"/>
    </physiologicalReaction>
</comment>
<comment type="catalytic activity">
    <reaction evidence="13">
        <text>9-octadecanoyloxy-octadecanoate + H2O = 9-hydroxy-octadecanoate + octadecanoate + H(+)</text>
        <dbReference type="Rhea" id="RHEA:52096"/>
        <dbReference type="ChEBI" id="CHEBI:15377"/>
        <dbReference type="ChEBI" id="CHEBI:15378"/>
        <dbReference type="ChEBI" id="CHEBI:25629"/>
        <dbReference type="ChEBI" id="CHEBI:136286"/>
        <dbReference type="ChEBI" id="CHEBI:136373"/>
    </reaction>
    <physiologicalReaction direction="left-to-right" evidence="13">
        <dbReference type="Rhea" id="RHEA:52097"/>
    </physiologicalReaction>
</comment>
<comment type="catalytic activity">
    <reaction evidence="16">
        <text>12-(9Z-hexadecenoyloxy)-octadecanoate + H2O = 12-hydroxyoctadecanoate + (9Z)-hexadecenoate + H(+)</text>
        <dbReference type="Rhea" id="RHEA:52072"/>
        <dbReference type="ChEBI" id="CHEBI:15377"/>
        <dbReference type="ChEBI" id="CHEBI:15378"/>
        <dbReference type="ChEBI" id="CHEBI:32372"/>
        <dbReference type="ChEBI" id="CHEBI:84201"/>
        <dbReference type="ChEBI" id="CHEBI:136312"/>
    </reaction>
    <physiologicalReaction direction="left-to-right" evidence="16">
        <dbReference type="Rhea" id="RHEA:52073"/>
    </physiologicalReaction>
</comment>
<dbReference type="KEGG" id="nve:5508465"/>
<comment type="catalytic activity">
    <reaction evidence="9">
        <text>9-hexadecanoyloxy-octadecanoate + H2O = 9-hydroxy-octadecanoate + hexadecanoate + H(+)</text>
        <dbReference type="Rhea" id="RHEA:52052"/>
        <dbReference type="ChEBI" id="CHEBI:7896"/>
        <dbReference type="ChEBI" id="CHEBI:15377"/>
        <dbReference type="ChEBI" id="CHEBI:15378"/>
        <dbReference type="ChEBI" id="CHEBI:83670"/>
        <dbReference type="ChEBI" id="CHEBI:136286"/>
    </reaction>
    <physiologicalReaction direction="left-to-right" evidence="9">
        <dbReference type="Rhea" id="RHEA:52053"/>
    </physiologicalReaction>
</comment>
<keyword evidence="6 17" id="KW-0472">Membrane</keyword>
<comment type="subcellular location">
    <subcellularLocation>
        <location evidence="2">Endomembrane system</location>
        <topology evidence="2">Multi-pass membrane protein</topology>
    </subcellularLocation>
</comment>
<comment type="catalytic activity">
    <reaction evidence="7">
        <text>12-hexadecanoyloxy-octadecanoate + H2O = 12-hydroxyoctadecanoate + hexadecanoate + H(+)</text>
        <dbReference type="Rhea" id="RHEA:52056"/>
        <dbReference type="ChEBI" id="CHEBI:7896"/>
        <dbReference type="ChEBI" id="CHEBI:15377"/>
        <dbReference type="ChEBI" id="CHEBI:15378"/>
        <dbReference type="ChEBI" id="CHEBI:83677"/>
        <dbReference type="ChEBI" id="CHEBI:84201"/>
    </reaction>
    <physiologicalReaction direction="left-to-right" evidence="7">
        <dbReference type="Rhea" id="RHEA:52057"/>
    </physiologicalReaction>
</comment>
<evidence type="ECO:0000256" key="9">
    <source>
        <dbReference type="ARBA" id="ARBA00047863"/>
    </source>
</evidence>
<evidence type="ECO:0000256" key="6">
    <source>
        <dbReference type="ARBA" id="ARBA00023136"/>
    </source>
</evidence>
<dbReference type="PANTHER" id="PTHR10989">
    <property type="entry name" value="ANDROGEN-INDUCED PROTEIN 1-RELATED"/>
    <property type="match status" value="1"/>
</dbReference>
<keyword evidence="19" id="KW-1185">Reference proteome</keyword>
<dbReference type="AlphaFoldDB" id="A7SH55"/>
<protein>
    <submittedName>
        <fullName evidence="18">Uncharacterized protein</fullName>
    </submittedName>
</protein>
<accession>A7SH55</accession>
<evidence type="ECO:0000313" key="18">
    <source>
        <dbReference type="EMBL" id="EDO36990.1"/>
    </source>
</evidence>
<dbReference type="PANTHER" id="PTHR10989:SF16">
    <property type="entry name" value="AT02829P-RELATED"/>
    <property type="match status" value="1"/>
</dbReference>
<evidence type="ECO:0000256" key="17">
    <source>
        <dbReference type="SAM" id="Phobius"/>
    </source>
</evidence>
<evidence type="ECO:0000256" key="11">
    <source>
        <dbReference type="ARBA" id="ARBA00048701"/>
    </source>
</evidence>